<evidence type="ECO:0000313" key="5">
    <source>
        <dbReference type="Proteomes" id="UP000274358"/>
    </source>
</evidence>
<feature type="transmembrane region" description="Helical" evidence="1">
    <location>
        <begin position="79"/>
        <end position="102"/>
    </location>
</feature>
<feature type="transmembrane region" description="Helical" evidence="1">
    <location>
        <begin position="323"/>
        <end position="342"/>
    </location>
</feature>
<dbReference type="GO" id="GO:0016747">
    <property type="term" value="F:acyltransferase activity, transferring groups other than amino-acyl groups"/>
    <property type="evidence" value="ECO:0007669"/>
    <property type="project" value="InterPro"/>
</dbReference>
<dbReference type="InterPro" id="IPR050879">
    <property type="entry name" value="Acyltransferase_3"/>
</dbReference>
<evidence type="ECO:0000256" key="1">
    <source>
        <dbReference type="SAM" id="Phobius"/>
    </source>
</evidence>
<dbReference type="Pfam" id="PF19040">
    <property type="entry name" value="SGNH"/>
    <property type="match status" value="1"/>
</dbReference>
<dbReference type="PANTHER" id="PTHR23028">
    <property type="entry name" value="ACETYLTRANSFERASE"/>
    <property type="match status" value="1"/>
</dbReference>
<keyword evidence="1" id="KW-0472">Membrane</keyword>
<dbReference type="InterPro" id="IPR043968">
    <property type="entry name" value="SGNH"/>
</dbReference>
<accession>A0A432MBU1</accession>
<dbReference type="OrthoDB" id="9767863at2"/>
<feature type="transmembrane region" description="Helical" evidence="1">
    <location>
        <begin position="33"/>
        <end position="52"/>
    </location>
</feature>
<feature type="transmembrane region" description="Helical" evidence="1">
    <location>
        <begin position="7"/>
        <end position="27"/>
    </location>
</feature>
<dbReference type="GO" id="GO:0009103">
    <property type="term" value="P:lipopolysaccharide biosynthetic process"/>
    <property type="evidence" value="ECO:0007669"/>
    <property type="project" value="TreeGrafter"/>
</dbReference>
<feature type="transmembrane region" description="Helical" evidence="1">
    <location>
        <begin position="141"/>
        <end position="163"/>
    </location>
</feature>
<gene>
    <name evidence="4" type="ORF">EKH80_00895</name>
</gene>
<sequence length="661" mass="73898">MRQGSFAYVPAIDGLRALAVLAVIVFHVDAWHILPGGFTGVDMFFVISGYVISQSLSGRGSLTFPAYLADFYRRRFLRILPALLIVLLASFLLSAMFVPQVWRSELNARTGLSAFFGLSNFTLAWNTDTYFSPAAGLNPYLHTWSLAVEEQFYLVFPALYFLWLRYKERAPLIWAVLPVLALASLGISVLKSNSEPLSAFYLLPSRFWELAVGAMLFQLIQTGRHWPRSAIGMRLMLALGLVLLAIGFVFANRQQFPMPWALSTVTGTLLLIAAIVQTTDAPPLLVRMLQSSPATYIGRLSYSLYLWHWPVAVFLRWTTGLEYLAIQLVYPILVFTLAAASYHWIETPIRDGRSAVQRHAWSTIAPGLAVICLFWLSARWISANSESLSLSQTRDAYTWYSRKYAVRKPAETIKDARLHDRRLFVIGDSHTAAYRAMLSIASQRLGVEVVEHEHGGCGVVTLIGPDPADCAEDQDAALREVEARAKPGDIVFLASLRMPELAGRDGSLDEDTMFEEARSELTPVQIEDARASAEAVLTRLEAAQVHILIDAPKPVLKAPPYRCSDWFNRMNPICKPGLMVERYRLEQLRAPQMALLKTLEHQHPDLHVWDPLPLLCPGTICSAFDHGKPLYLDDNHLSGYGNRVLAPSFMQAVLAIWTPPA</sequence>
<keyword evidence="1" id="KW-1133">Transmembrane helix</keyword>
<evidence type="ECO:0000259" key="2">
    <source>
        <dbReference type="Pfam" id="PF01757"/>
    </source>
</evidence>
<feature type="domain" description="SGNH" evidence="3">
    <location>
        <begin position="420"/>
        <end position="650"/>
    </location>
</feature>
<name>A0A432MBU1_9GAMM</name>
<evidence type="ECO:0000259" key="3">
    <source>
        <dbReference type="Pfam" id="PF19040"/>
    </source>
</evidence>
<feature type="domain" description="Acyltransferase 3" evidence="2">
    <location>
        <begin position="10"/>
        <end position="339"/>
    </location>
</feature>
<dbReference type="Pfam" id="PF01757">
    <property type="entry name" value="Acyl_transf_3"/>
    <property type="match status" value="1"/>
</dbReference>
<dbReference type="InterPro" id="IPR002656">
    <property type="entry name" value="Acyl_transf_3_dom"/>
</dbReference>
<feature type="transmembrane region" description="Helical" evidence="1">
    <location>
        <begin position="363"/>
        <end position="381"/>
    </location>
</feature>
<dbReference type="GO" id="GO:0016020">
    <property type="term" value="C:membrane"/>
    <property type="evidence" value="ECO:0007669"/>
    <property type="project" value="TreeGrafter"/>
</dbReference>
<dbReference type="SUPFAM" id="SSF52266">
    <property type="entry name" value="SGNH hydrolase"/>
    <property type="match status" value="1"/>
</dbReference>
<dbReference type="PANTHER" id="PTHR23028:SF53">
    <property type="entry name" value="ACYL_TRANSF_3 DOMAIN-CONTAINING PROTEIN"/>
    <property type="match status" value="1"/>
</dbReference>
<organism evidence="4 5">
    <name type="scientific">Dyella choica</name>
    <dbReference type="NCBI Taxonomy" id="1927959"/>
    <lineage>
        <taxon>Bacteria</taxon>
        <taxon>Pseudomonadati</taxon>
        <taxon>Pseudomonadota</taxon>
        <taxon>Gammaproteobacteria</taxon>
        <taxon>Lysobacterales</taxon>
        <taxon>Rhodanobacteraceae</taxon>
        <taxon>Dyella</taxon>
    </lineage>
</organism>
<dbReference type="EMBL" id="RYYV01000001">
    <property type="protein sequence ID" value="RUL79788.1"/>
    <property type="molecule type" value="Genomic_DNA"/>
</dbReference>
<dbReference type="AlphaFoldDB" id="A0A432MBU1"/>
<comment type="caution">
    <text evidence="4">The sequence shown here is derived from an EMBL/GenBank/DDBJ whole genome shotgun (WGS) entry which is preliminary data.</text>
</comment>
<keyword evidence="4" id="KW-0808">Transferase</keyword>
<proteinExistence type="predicted"/>
<dbReference type="RefSeq" id="WP_126682840.1">
    <property type="nucleotide sequence ID" value="NZ_RYYV01000001.1"/>
</dbReference>
<dbReference type="Proteomes" id="UP000274358">
    <property type="component" value="Unassembled WGS sequence"/>
</dbReference>
<keyword evidence="4" id="KW-0012">Acyltransferase</keyword>
<feature type="transmembrane region" description="Helical" evidence="1">
    <location>
        <begin position="257"/>
        <end position="276"/>
    </location>
</feature>
<reference evidence="4 5" key="1">
    <citation type="submission" date="2018-12" db="EMBL/GenBank/DDBJ databases">
        <title>Dyella dinghuensis sp. nov. DHOA06 and Dyella choica sp. nov. 4M-K27, isolated from forest soil.</title>
        <authorList>
            <person name="Qiu L.-H."/>
            <person name="Gao Z.-H."/>
        </authorList>
    </citation>
    <scope>NUCLEOTIDE SEQUENCE [LARGE SCALE GENOMIC DNA]</scope>
    <source>
        <strain evidence="4 5">4M-K27</strain>
    </source>
</reference>
<protein>
    <submittedName>
        <fullName evidence="4">Acyltransferase</fullName>
    </submittedName>
</protein>
<feature type="transmembrane region" description="Helical" evidence="1">
    <location>
        <begin position="170"/>
        <end position="187"/>
    </location>
</feature>
<evidence type="ECO:0000313" key="4">
    <source>
        <dbReference type="EMBL" id="RUL79788.1"/>
    </source>
</evidence>
<keyword evidence="5" id="KW-1185">Reference proteome</keyword>
<keyword evidence="1" id="KW-0812">Transmembrane</keyword>
<feature type="transmembrane region" description="Helical" evidence="1">
    <location>
        <begin position="231"/>
        <end position="251"/>
    </location>
</feature>